<sequence>MLTSANRKLFALRRLKKFSVRDPELVSIYTGYVCPVLEYAVPVWHSSLTTDQAKRLESTQKRACIIILAQRYSGYPEALCTLGLCTLSERHTQLCLSFARKLLKSNFSDWLPPLREELTGRQTRNSNKLAIPRC</sequence>
<name>A0A0E9X8E1_ANGAN</name>
<accession>A0A0E9X8E1</accession>
<dbReference type="EMBL" id="GBXM01009570">
    <property type="protein sequence ID" value="JAH99007.1"/>
    <property type="molecule type" value="Transcribed_RNA"/>
</dbReference>
<organism evidence="1">
    <name type="scientific">Anguilla anguilla</name>
    <name type="common">European freshwater eel</name>
    <name type="synonym">Muraena anguilla</name>
    <dbReference type="NCBI Taxonomy" id="7936"/>
    <lineage>
        <taxon>Eukaryota</taxon>
        <taxon>Metazoa</taxon>
        <taxon>Chordata</taxon>
        <taxon>Craniata</taxon>
        <taxon>Vertebrata</taxon>
        <taxon>Euteleostomi</taxon>
        <taxon>Actinopterygii</taxon>
        <taxon>Neopterygii</taxon>
        <taxon>Teleostei</taxon>
        <taxon>Anguilliformes</taxon>
        <taxon>Anguillidae</taxon>
        <taxon>Anguilla</taxon>
    </lineage>
</organism>
<evidence type="ECO:0000313" key="1">
    <source>
        <dbReference type="EMBL" id="JAH99007.1"/>
    </source>
</evidence>
<reference evidence="1" key="2">
    <citation type="journal article" date="2015" name="Fish Shellfish Immunol.">
        <title>Early steps in the European eel (Anguilla anguilla)-Vibrio vulnificus interaction in the gills: Role of the RtxA13 toxin.</title>
        <authorList>
            <person name="Callol A."/>
            <person name="Pajuelo D."/>
            <person name="Ebbesson L."/>
            <person name="Teles M."/>
            <person name="MacKenzie S."/>
            <person name="Amaro C."/>
        </authorList>
    </citation>
    <scope>NUCLEOTIDE SEQUENCE</scope>
</reference>
<proteinExistence type="predicted"/>
<reference evidence="1" key="1">
    <citation type="submission" date="2014-11" db="EMBL/GenBank/DDBJ databases">
        <authorList>
            <person name="Amaro Gonzalez C."/>
        </authorList>
    </citation>
    <scope>NUCLEOTIDE SEQUENCE</scope>
</reference>
<protein>
    <recommendedName>
        <fullName evidence="2">Alkylated DNA repair protein AlkB homologue 8 N-terminal domain-containing protein</fullName>
    </recommendedName>
</protein>
<evidence type="ECO:0008006" key="2">
    <source>
        <dbReference type="Google" id="ProtNLM"/>
    </source>
</evidence>
<dbReference type="AlphaFoldDB" id="A0A0E9X8E1"/>